<dbReference type="Pfam" id="PF13088">
    <property type="entry name" value="BNR_2"/>
    <property type="match status" value="1"/>
</dbReference>
<accession>A0ABS3YB07</accession>
<feature type="domain" description="Sialidase" evidence="2">
    <location>
        <begin position="58"/>
        <end position="331"/>
    </location>
</feature>
<keyword evidence="4" id="KW-1185">Reference proteome</keyword>
<evidence type="ECO:0000313" key="4">
    <source>
        <dbReference type="Proteomes" id="UP000679126"/>
    </source>
</evidence>
<organism evidence="3 4">
    <name type="scientific">Chitinophaga chungangae</name>
    <dbReference type="NCBI Taxonomy" id="2821488"/>
    <lineage>
        <taxon>Bacteria</taxon>
        <taxon>Pseudomonadati</taxon>
        <taxon>Bacteroidota</taxon>
        <taxon>Chitinophagia</taxon>
        <taxon>Chitinophagales</taxon>
        <taxon>Chitinophagaceae</taxon>
        <taxon>Chitinophaga</taxon>
    </lineage>
</organism>
<proteinExistence type="predicted"/>
<evidence type="ECO:0000259" key="2">
    <source>
        <dbReference type="Pfam" id="PF13088"/>
    </source>
</evidence>
<sequence>MSRSLFFLSLICFARPAFAQAQQPVVPQLDKRVLIMDKPVTANCHASTIVALGREKYMAAWFGGTKEGNKDVSVYISLNENGKWSPATEIANGVINDTLRYPCWNPVLFKTKAGKLFLFYKVGPNPREWWGMMMSSANNGKTWTAPQKLPDGMLGPIKNKPLQLANGDILYPSSTESADNKNWHIHLEKSDRNGRNWSRIAIDNDTFGVIQPSIVRYPHDSLQLLCRSRNNVVMQAWSKDNGNTWGPLSATELPNPNAGTDAVTLANGLKVIVYNPLLAGKQWWEGRSRLYVAVSEDGIKWQNAFALENEKSGEYSYPAVIQSPGDGAVHITYTADRKNIRHVVLRINRPPEPEKPKEKEEL</sequence>
<dbReference type="InterPro" id="IPR036278">
    <property type="entry name" value="Sialidase_sf"/>
</dbReference>
<evidence type="ECO:0000256" key="1">
    <source>
        <dbReference type="SAM" id="SignalP"/>
    </source>
</evidence>
<dbReference type="EMBL" id="JAGHKP010000001">
    <property type="protein sequence ID" value="MBO9151831.1"/>
    <property type="molecule type" value="Genomic_DNA"/>
</dbReference>
<dbReference type="PANTHER" id="PTHR43752:SF2">
    <property type="entry name" value="BNR_ASP-BOX REPEAT FAMILY PROTEIN"/>
    <property type="match status" value="1"/>
</dbReference>
<dbReference type="PANTHER" id="PTHR43752">
    <property type="entry name" value="BNR/ASP-BOX REPEAT FAMILY PROTEIN"/>
    <property type="match status" value="1"/>
</dbReference>
<feature type="signal peptide" evidence="1">
    <location>
        <begin position="1"/>
        <end position="19"/>
    </location>
</feature>
<reference evidence="4" key="1">
    <citation type="submission" date="2021-03" db="EMBL/GenBank/DDBJ databases">
        <title>Assistant Professor.</title>
        <authorList>
            <person name="Huq M.A."/>
        </authorList>
    </citation>
    <scope>NUCLEOTIDE SEQUENCE [LARGE SCALE GENOMIC DNA]</scope>
    <source>
        <strain evidence="4">MAH-28</strain>
    </source>
</reference>
<dbReference type="Gene3D" id="2.120.10.10">
    <property type="match status" value="1"/>
</dbReference>
<dbReference type="Proteomes" id="UP000679126">
    <property type="component" value="Unassembled WGS sequence"/>
</dbReference>
<evidence type="ECO:0000313" key="3">
    <source>
        <dbReference type="EMBL" id="MBO9151831.1"/>
    </source>
</evidence>
<gene>
    <name evidence="3" type="ORF">J7I43_06400</name>
</gene>
<feature type="chain" id="PRO_5045210171" evidence="1">
    <location>
        <begin position="20"/>
        <end position="362"/>
    </location>
</feature>
<comment type="caution">
    <text evidence="3">The sequence shown here is derived from an EMBL/GenBank/DDBJ whole genome shotgun (WGS) entry which is preliminary data.</text>
</comment>
<protein>
    <submittedName>
        <fullName evidence="3">Exo-alpha-sialidase</fullName>
    </submittedName>
</protein>
<keyword evidence="1" id="KW-0732">Signal</keyword>
<dbReference type="SUPFAM" id="SSF50939">
    <property type="entry name" value="Sialidases"/>
    <property type="match status" value="1"/>
</dbReference>
<dbReference type="InterPro" id="IPR011040">
    <property type="entry name" value="Sialidase"/>
</dbReference>
<name>A0ABS3YB07_9BACT</name>
<dbReference type="RefSeq" id="WP_209144406.1">
    <property type="nucleotide sequence ID" value="NZ_JAGHKP010000001.1"/>
</dbReference>
<dbReference type="CDD" id="cd15482">
    <property type="entry name" value="Sialidase_non-viral"/>
    <property type="match status" value="1"/>
</dbReference>